<accession>A0A517P6M7</accession>
<dbReference type="KEGG" id="acaf:CA12_11200"/>
<protein>
    <submittedName>
        <fullName evidence="2">Uncharacterized protein</fullName>
    </submittedName>
</protein>
<keyword evidence="3" id="KW-1185">Reference proteome</keyword>
<dbReference type="Proteomes" id="UP000318741">
    <property type="component" value="Chromosome"/>
</dbReference>
<dbReference type="EMBL" id="CP036265">
    <property type="protein sequence ID" value="QDT15040.1"/>
    <property type="molecule type" value="Genomic_DNA"/>
</dbReference>
<name>A0A517P6M7_9PLAN</name>
<feature type="region of interest" description="Disordered" evidence="1">
    <location>
        <begin position="1"/>
        <end position="93"/>
    </location>
</feature>
<feature type="region of interest" description="Disordered" evidence="1">
    <location>
        <begin position="136"/>
        <end position="229"/>
    </location>
</feature>
<evidence type="ECO:0000313" key="3">
    <source>
        <dbReference type="Proteomes" id="UP000318741"/>
    </source>
</evidence>
<proteinExistence type="predicted"/>
<dbReference type="AlphaFoldDB" id="A0A517P6M7"/>
<evidence type="ECO:0000256" key="1">
    <source>
        <dbReference type="SAM" id="MobiDB-lite"/>
    </source>
</evidence>
<evidence type="ECO:0000313" key="2">
    <source>
        <dbReference type="EMBL" id="QDT15040.1"/>
    </source>
</evidence>
<organism evidence="2 3">
    <name type="scientific">Alienimonas californiensis</name>
    <dbReference type="NCBI Taxonomy" id="2527989"/>
    <lineage>
        <taxon>Bacteria</taxon>
        <taxon>Pseudomonadati</taxon>
        <taxon>Planctomycetota</taxon>
        <taxon>Planctomycetia</taxon>
        <taxon>Planctomycetales</taxon>
        <taxon>Planctomycetaceae</taxon>
        <taxon>Alienimonas</taxon>
    </lineage>
</organism>
<reference evidence="2 3" key="1">
    <citation type="submission" date="2019-02" db="EMBL/GenBank/DDBJ databases">
        <title>Deep-cultivation of Planctomycetes and their phenomic and genomic characterization uncovers novel biology.</title>
        <authorList>
            <person name="Wiegand S."/>
            <person name="Jogler M."/>
            <person name="Boedeker C."/>
            <person name="Pinto D."/>
            <person name="Vollmers J."/>
            <person name="Rivas-Marin E."/>
            <person name="Kohn T."/>
            <person name="Peeters S.H."/>
            <person name="Heuer A."/>
            <person name="Rast P."/>
            <person name="Oberbeckmann S."/>
            <person name="Bunk B."/>
            <person name="Jeske O."/>
            <person name="Meyerdierks A."/>
            <person name="Storesund J.E."/>
            <person name="Kallscheuer N."/>
            <person name="Luecker S."/>
            <person name="Lage O.M."/>
            <person name="Pohl T."/>
            <person name="Merkel B.J."/>
            <person name="Hornburger P."/>
            <person name="Mueller R.-W."/>
            <person name="Bruemmer F."/>
            <person name="Labrenz M."/>
            <person name="Spormann A.M."/>
            <person name="Op den Camp H."/>
            <person name="Overmann J."/>
            <person name="Amann R."/>
            <person name="Jetten M.S.M."/>
            <person name="Mascher T."/>
            <person name="Medema M.H."/>
            <person name="Devos D.P."/>
            <person name="Kaster A.-K."/>
            <person name="Ovreas L."/>
            <person name="Rohde M."/>
            <person name="Galperin M.Y."/>
            <person name="Jogler C."/>
        </authorList>
    </citation>
    <scope>NUCLEOTIDE SEQUENCE [LARGE SCALE GENOMIC DNA]</scope>
    <source>
        <strain evidence="2 3">CA12</strain>
    </source>
</reference>
<sequence length="246" mass="26429">MVPPSECGKNRTPAPPPGNRTPLRREMATRHNRTPSRSGDGRGLGRGPIGPTIGSGRSNPTSPNPPSERDGAAVPRAAGASRSGDAKANLGTQFKRTIKQAGLELWPKPFHNLRAIRQTELSSRFAELFHSHLKQGAPALAGPPDRRPPGGVHALEPVEDARGLRPGPRPPRRPPRPPRPGGVRLSRANGPASPPAGVGGRVPQGGIWTGPRRLARRGHRISNSDRTDRRLRDLVATFPRRARISH</sequence>
<gene>
    <name evidence="2" type="ORF">CA12_11200</name>
</gene>